<dbReference type="AlphaFoldDB" id="A0A381XCW0"/>
<reference evidence="1" key="1">
    <citation type="submission" date="2018-05" db="EMBL/GenBank/DDBJ databases">
        <authorList>
            <person name="Lanie J.A."/>
            <person name="Ng W.-L."/>
            <person name="Kazmierczak K.M."/>
            <person name="Andrzejewski T.M."/>
            <person name="Davidsen T.M."/>
            <person name="Wayne K.J."/>
            <person name="Tettelin H."/>
            <person name="Glass J.I."/>
            <person name="Rusch D."/>
            <person name="Podicherti R."/>
            <person name="Tsui H.-C.T."/>
            <person name="Winkler M.E."/>
        </authorList>
    </citation>
    <scope>NUCLEOTIDE SEQUENCE</scope>
</reference>
<organism evidence="1">
    <name type="scientific">marine metagenome</name>
    <dbReference type="NCBI Taxonomy" id="408172"/>
    <lineage>
        <taxon>unclassified sequences</taxon>
        <taxon>metagenomes</taxon>
        <taxon>ecological metagenomes</taxon>
    </lineage>
</organism>
<dbReference type="EMBL" id="UINC01014575">
    <property type="protein sequence ID" value="SVA62073.1"/>
    <property type="molecule type" value="Genomic_DNA"/>
</dbReference>
<gene>
    <name evidence="1" type="ORF">METZ01_LOCUS114927</name>
</gene>
<protein>
    <recommendedName>
        <fullName evidence="2">Ig-like domain-containing protein</fullName>
    </recommendedName>
</protein>
<evidence type="ECO:0000313" key="1">
    <source>
        <dbReference type="EMBL" id="SVA62073.1"/>
    </source>
</evidence>
<sequence>KAGNAAEVVPIKDVFFDILPPVLSLDSPVTASRINLPIITFSTNEQMGKGMIVFTRVSGAEDPKSPHQVELTGDQLNQGSHYDESFVDQLTLKDGSAYTITFSGKDMAGNIATDVSINNIVFDSVSPKISVELPKANGYYNSINLDFSIDENLSKGEIIVERTGGAADPASPHKIDLIDNQLKKGKKSGIIIDQLTNLTSNASYDIKIEGIDIAGNNGTSNIINDVTYDDIPPEINITSPPPESFINNPILSLKTNEILSNATVDWVWIEGIPDPTKQHKSNLVGGKLQEGEYGDVSFDPPPKLVSGAWYNVTFNGLDRAGNPSSNLMGRLYFDNVPPKVVGVYPDNDSFINLSEVSYSVDEVLVQSTISWETSDGAENVVIELVDNELSMGTFETSALTNQTDLTDGTIYKLVMKATDQSGNESVTTLAQNITFDQTKPKFTQVIPAASSRINSQLLEWNVDEKLSSGKYAWIHMGGTEDPQAPHEYILSPQLLSQGKHDNSSLPDLKLVENAMYRITLEGTDLAGNTGKKFIMSIVYDDVPPTIELKYPETNMIINHLDIAYYISEQLSEGQFIYTRVGGEPDPNSPVIMNLTNAELETFFEEPTLPSSPAVVNDGSIYNIQFKAKDLANNISESNIIDSVKYDFTRPVIKIFYPESKTYFMGSEISIDISEDLLDGAMIWSRTGGLNDKVPSHSIPLYDQYLKKGLYEKANVPIEKSLSSSVIYSLGMDAQDFAGNKAEPVLVEFIEYIRDMNGKWFYKGAIIEVVWVFAPDKTGLKGNFMQGLSLGTKISDEEKGSYTFDFNQKPFLLTVEMEDPSKSRISLVQFLDNNHIRVVTGVKKPKSMTDGEVMEYEWRPE</sequence>
<proteinExistence type="predicted"/>
<name>A0A381XCW0_9ZZZZ</name>
<feature type="non-terminal residue" evidence="1">
    <location>
        <position position="1"/>
    </location>
</feature>
<accession>A0A381XCW0</accession>
<evidence type="ECO:0008006" key="2">
    <source>
        <dbReference type="Google" id="ProtNLM"/>
    </source>
</evidence>